<protein>
    <submittedName>
        <fullName evidence="2">Uncharacterized protein</fullName>
    </submittedName>
</protein>
<evidence type="ECO:0000313" key="2">
    <source>
        <dbReference type="EMBL" id="CAD8977202.1"/>
    </source>
</evidence>
<dbReference type="AlphaFoldDB" id="A0A6U2C398"/>
<proteinExistence type="predicted"/>
<feature type="compositionally biased region" description="Basic and acidic residues" evidence="1">
    <location>
        <begin position="125"/>
        <end position="138"/>
    </location>
</feature>
<dbReference type="EMBL" id="HBFX01046888">
    <property type="protein sequence ID" value="CAD8977202.1"/>
    <property type="molecule type" value="Transcribed_RNA"/>
</dbReference>
<sequence>MPKKGKGKSKGPSILVDDMSLKPFGFKMSDILLTPLGVEVTVIGVKPDGTGQPKLWAEFQSGFQAPLEPTNPQEFADQGYKRVHEGRHIMRNKALDEDKKKELLDDVDWAAVMPWLSGGNNEEEGEKKDDPKAAKKKK</sequence>
<evidence type="ECO:0000256" key="1">
    <source>
        <dbReference type="SAM" id="MobiDB-lite"/>
    </source>
</evidence>
<organism evidence="2">
    <name type="scientific">Hemiselmis andersenii</name>
    <name type="common">Cryptophyte alga</name>
    <dbReference type="NCBI Taxonomy" id="464988"/>
    <lineage>
        <taxon>Eukaryota</taxon>
        <taxon>Cryptophyceae</taxon>
        <taxon>Cryptomonadales</taxon>
        <taxon>Hemiselmidaceae</taxon>
        <taxon>Hemiselmis</taxon>
    </lineage>
</organism>
<feature type="region of interest" description="Disordered" evidence="1">
    <location>
        <begin position="116"/>
        <end position="138"/>
    </location>
</feature>
<gene>
    <name evidence="2" type="ORF">HAND00432_LOCUS28210</name>
</gene>
<accession>A0A6U2C398</accession>
<reference evidence="2" key="1">
    <citation type="submission" date="2021-01" db="EMBL/GenBank/DDBJ databases">
        <authorList>
            <person name="Corre E."/>
            <person name="Pelletier E."/>
            <person name="Niang G."/>
            <person name="Scheremetjew M."/>
            <person name="Finn R."/>
            <person name="Kale V."/>
            <person name="Holt S."/>
            <person name="Cochrane G."/>
            <person name="Meng A."/>
            <person name="Brown T."/>
            <person name="Cohen L."/>
        </authorList>
    </citation>
    <scope>NUCLEOTIDE SEQUENCE</scope>
    <source>
        <strain evidence="2">CCMP644</strain>
    </source>
</reference>
<name>A0A6U2C398_HEMAN</name>